<proteinExistence type="predicted"/>
<evidence type="ECO:0000313" key="5">
    <source>
        <dbReference type="Proteomes" id="UP001215503"/>
    </source>
</evidence>
<comment type="caution">
    <text evidence="4">The sequence shown here is derived from an EMBL/GenBank/DDBJ whole genome shotgun (WGS) entry which is preliminary data.</text>
</comment>
<keyword evidence="2" id="KW-1133">Transmembrane helix</keyword>
<dbReference type="NCBIfam" id="TIGR02123">
    <property type="entry name" value="TRAP_fused"/>
    <property type="match status" value="1"/>
</dbReference>
<evidence type="ECO:0000313" key="4">
    <source>
        <dbReference type="EMBL" id="MDF2094386.1"/>
    </source>
</evidence>
<keyword evidence="1" id="KW-0813">Transport</keyword>
<dbReference type="Pfam" id="PF06808">
    <property type="entry name" value="DctM"/>
    <property type="match status" value="1"/>
</dbReference>
<evidence type="ECO:0000259" key="3">
    <source>
        <dbReference type="Pfam" id="PF06808"/>
    </source>
</evidence>
<accession>A0ABT5YHH4</accession>
<sequence>MAEDLAQTESSYVVWSRRLVTAVAVGMSLFHLYIAFFGPPNAFTLRSTHLGLALVLTYLSMPGTLKRRPSGPGWWDWILVIAAIAAASYPVIELQYFSTRMAYVGPVSQVDIFFGVLMMVVILEATRRAIGAILPVTALLFLAYQLIFTSVDPIRLVEYQYMTTDAIFGIPIQVSATYIVLFVLFGALCERMGVGKLFMDFALALTGHTAGGPAKVAVVSSGIFGSISGSATANVMTTGTFTIPLMKRIGYKPAFAGSVEAVASTGGQIMPPIMGAAAFVMAEFLGTSYLAVATFAILPAMLYYFAVFLAVHLEARKQGMQGLPKADLPRLGEVLRERGHLFGPLVIIIGTLLYGYSAPFAALCGVLSVVPIAMLRKSTRAEVTFRKVIDALSAGAINAIIVAMACASAGIVIGVIAQTGLGLSFTGVVRALAADSLVLALILTMIAGIILGMGMPTTPAYIVQVALLVPAMVRLGVPVEAAHLFVLYFAILSAITPPVAIAVYAACGIARSPIWETSFTAVKLAFTGYIIPFMFVFGPSLLMIGHWTTVVMTAITAFSGVALLSIGLQGYMLGPLHWLPRLLFGTAAFVLIKPGLLTDSIGAALTVSGLLIDYLFRRASRNAPPQSATDSASVKTGGE</sequence>
<name>A0ABT5YHH4_9PROT</name>
<evidence type="ECO:0000256" key="1">
    <source>
        <dbReference type="RuleBase" id="RU369079"/>
    </source>
</evidence>
<dbReference type="RefSeq" id="WP_275818846.1">
    <property type="nucleotide sequence ID" value="NZ_JARHUD010000001.1"/>
</dbReference>
<feature type="transmembrane region" description="Helical" evidence="2">
    <location>
        <begin position="289"/>
        <end position="311"/>
    </location>
</feature>
<dbReference type="PANTHER" id="PTHR43849">
    <property type="entry name" value="BLL3936 PROTEIN"/>
    <property type="match status" value="1"/>
</dbReference>
<reference evidence="4 5" key="1">
    <citation type="submission" date="2023-03" db="EMBL/GenBank/DDBJ databases">
        <title>Fodinicurvata sp. CAU 1616 isolated from sea sendiment.</title>
        <authorList>
            <person name="Kim W."/>
        </authorList>
    </citation>
    <scope>NUCLEOTIDE SEQUENCE [LARGE SCALE GENOMIC DNA]</scope>
    <source>
        <strain evidence="4 5">CAU 1616</strain>
    </source>
</reference>
<feature type="transmembrane region" description="Helical" evidence="2">
    <location>
        <begin position="485"/>
        <end position="507"/>
    </location>
</feature>
<feature type="domain" description="TRAP C4-dicarboxylate transport system permease DctM subunit" evidence="3">
    <location>
        <begin position="117"/>
        <end position="545"/>
    </location>
</feature>
<keyword evidence="1" id="KW-1003">Cell membrane</keyword>
<feature type="transmembrane region" description="Helical" evidence="2">
    <location>
        <begin position="130"/>
        <end position="147"/>
    </location>
</feature>
<comment type="subcellular location">
    <subcellularLocation>
        <location evidence="1">Cell inner membrane</location>
        <topology evidence="1">Multi-pass membrane protein</topology>
    </subcellularLocation>
</comment>
<feature type="transmembrane region" description="Helical" evidence="2">
    <location>
        <begin position="437"/>
        <end position="454"/>
    </location>
</feature>
<feature type="transmembrane region" description="Helical" evidence="2">
    <location>
        <begin position="345"/>
        <end position="375"/>
    </location>
</feature>
<feature type="transmembrane region" description="Helical" evidence="2">
    <location>
        <begin position="104"/>
        <end position="123"/>
    </location>
</feature>
<feature type="transmembrane region" description="Helical" evidence="2">
    <location>
        <begin position="461"/>
        <end position="479"/>
    </location>
</feature>
<evidence type="ECO:0000256" key="2">
    <source>
        <dbReference type="SAM" id="Phobius"/>
    </source>
</evidence>
<gene>
    <name evidence="4" type="ORF">P2G67_00180</name>
</gene>
<feature type="transmembrane region" description="Helical" evidence="2">
    <location>
        <begin position="544"/>
        <end position="566"/>
    </location>
</feature>
<feature type="transmembrane region" description="Helical" evidence="2">
    <location>
        <begin position="519"/>
        <end position="538"/>
    </location>
</feature>
<dbReference type="PANTHER" id="PTHR43849:SF2">
    <property type="entry name" value="BLL3936 PROTEIN"/>
    <property type="match status" value="1"/>
</dbReference>
<feature type="transmembrane region" description="Helical" evidence="2">
    <location>
        <begin position="19"/>
        <end position="37"/>
    </location>
</feature>
<dbReference type="Proteomes" id="UP001215503">
    <property type="component" value="Unassembled WGS sequence"/>
</dbReference>
<organism evidence="4 5">
    <name type="scientific">Aquibaculum arenosum</name>
    <dbReference type="NCBI Taxonomy" id="3032591"/>
    <lineage>
        <taxon>Bacteria</taxon>
        <taxon>Pseudomonadati</taxon>
        <taxon>Pseudomonadota</taxon>
        <taxon>Alphaproteobacteria</taxon>
        <taxon>Rhodospirillales</taxon>
        <taxon>Rhodovibrionaceae</taxon>
        <taxon>Aquibaculum</taxon>
    </lineage>
</organism>
<keyword evidence="5" id="KW-1185">Reference proteome</keyword>
<keyword evidence="1" id="KW-0997">Cell inner membrane</keyword>
<dbReference type="EMBL" id="JARHUD010000001">
    <property type="protein sequence ID" value="MDF2094386.1"/>
    <property type="molecule type" value="Genomic_DNA"/>
</dbReference>
<comment type="function">
    <text evidence="1">Part of the tripartite ATP-independent periplasmic (TRAP) transport system.</text>
</comment>
<keyword evidence="2" id="KW-0812">Transmembrane</keyword>
<keyword evidence="2" id="KW-0472">Membrane</keyword>
<dbReference type="InterPro" id="IPR010656">
    <property type="entry name" value="DctM"/>
</dbReference>
<protein>
    <submittedName>
        <fullName evidence="4">TRAP transporter permease</fullName>
    </submittedName>
</protein>
<dbReference type="InterPro" id="IPR011853">
    <property type="entry name" value="TRAP_DctM-Dct_fused"/>
</dbReference>
<feature type="transmembrane region" description="Helical" evidence="2">
    <location>
        <begin position="167"/>
        <end position="189"/>
    </location>
</feature>
<feature type="transmembrane region" description="Helical" evidence="2">
    <location>
        <begin position="396"/>
        <end position="417"/>
    </location>
</feature>
<feature type="transmembrane region" description="Helical" evidence="2">
    <location>
        <begin position="73"/>
        <end position="92"/>
    </location>
</feature>